<dbReference type="InterPro" id="IPR007922">
    <property type="entry name" value="DciA-like"/>
</dbReference>
<reference evidence="2 3" key="1">
    <citation type="submission" date="2024-05" db="EMBL/GenBank/DDBJ databases">
        <title>Three bacterial strains, DH-69, EH-24, and ECK-19 isolated from coastal sediments.</title>
        <authorList>
            <person name="Ye Y.-Q."/>
            <person name="Du Z.-J."/>
        </authorList>
    </citation>
    <scope>NUCLEOTIDE SEQUENCE [LARGE SCALE GENOMIC DNA]</scope>
    <source>
        <strain evidence="2 3">ECK-19</strain>
    </source>
</reference>
<gene>
    <name evidence="2" type="ORF">ABFZ84_01610</name>
</gene>
<accession>A0ABV3Z170</accession>
<evidence type="ECO:0000313" key="2">
    <source>
        <dbReference type="EMBL" id="MEX6632233.1"/>
    </source>
</evidence>
<proteinExistence type="predicted"/>
<keyword evidence="3" id="KW-1185">Reference proteome</keyword>
<dbReference type="RefSeq" id="WP_369312107.1">
    <property type="nucleotide sequence ID" value="NZ_JBEHZE010000001.1"/>
</dbReference>
<evidence type="ECO:0000313" key="3">
    <source>
        <dbReference type="Proteomes" id="UP001560685"/>
    </source>
</evidence>
<evidence type="ECO:0000256" key="1">
    <source>
        <dbReference type="SAM" id="MobiDB-lite"/>
    </source>
</evidence>
<comment type="caution">
    <text evidence="2">The sequence shown here is derived from an EMBL/GenBank/DDBJ whole genome shotgun (WGS) entry which is preliminary data.</text>
</comment>
<name>A0ABV3Z170_9PROT</name>
<dbReference type="Pfam" id="PF05258">
    <property type="entry name" value="DciA"/>
    <property type="match status" value="1"/>
</dbReference>
<sequence length="151" mass="15752">MKRNTRPARMAPPAIGRAGAGVFAVLAKKTKYMDPSLAGHWPTLAGPRLAALSRPGRITGTGRVGRTLELHVPNGAAAAEVQMNIDTLVKSINAYLGPGSVTRIVVLQSGKRAAPPRENAPKPPKSEDDDSPLGSALASFRAAINKRGDGN</sequence>
<organism evidence="2 3">
    <name type="scientific">Hyphococcus lacteus</name>
    <dbReference type="NCBI Taxonomy" id="3143536"/>
    <lineage>
        <taxon>Bacteria</taxon>
        <taxon>Pseudomonadati</taxon>
        <taxon>Pseudomonadota</taxon>
        <taxon>Alphaproteobacteria</taxon>
        <taxon>Parvularculales</taxon>
        <taxon>Parvularculaceae</taxon>
        <taxon>Hyphococcus</taxon>
    </lineage>
</organism>
<feature type="region of interest" description="Disordered" evidence="1">
    <location>
        <begin position="109"/>
        <end position="137"/>
    </location>
</feature>
<protein>
    <submittedName>
        <fullName evidence="2">DciA family protein</fullName>
    </submittedName>
</protein>
<dbReference type="EMBL" id="JBEHZE010000001">
    <property type="protein sequence ID" value="MEX6632233.1"/>
    <property type="molecule type" value="Genomic_DNA"/>
</dbReference>
<dbReference type="Proteomes" id="UP001560685">
    <property type="component" value="Unassembled WGS sequence"/>
</dbReference>